<name>A0A2J7R2F1_9NEOP</name>
<dbReference type="SUPFAM" id="SSF50969">
    <property type="entry name" value="YVTN repeat-like/Quinoprotein amine dehydrogenase"/>
    <property type="match status" value="1"/>
</dbReference>
<feature type="compositionally biased region" description="Polar residues" evidence="2">
    <location>
        <begin position="817"/>
        <end position="830"/>
    </location>
</feature>
<dbReference type="Gene3D" id="2.130.10.10">
    <property type="entry name" value="YVTN repeat-like/Quinoprotein amine dehydrogenase"/>
    <property type="match status" value="1"/>
</dbReference>
<evidence type="ECO:0000256" key="1">
    <source>
        <dbReference type="PROSITE-ProRule" id="PRU00221"/>
    </source>
</evidence>
<feature type="region of interest" description="Disordered" evidence="2">
    <location>
        <begin position="1076"/>
        <end position="1227"/>
    </location>
</feature>
<feature type="compositionally biased region" description="Polar residues" evidence="2">
    <location>
        <begin position="1178"/>
        <end position="1196"/>
    </location>
</feature>
<feature type="region of interest" description="Disordered" evidence="2">
    <location>
        <begin position="1645"/>
        <end position="1671"/>
    </location>
</feature>
<feature type="region of interest" description="Disordered" evidence="2">
    <location>
        <begin position="945"/>
        <end position="1000"/>
    </location>
</feature>
<gene>
    <name evidence="3" type="ORF">B7P43_G12139</name>
</gene>
<feature type="compositionally biased region" description="Low complexity" evidence="2">
    <location>
        <begin position="953"/>
        <end position="995"/>
    </location>
</feature>
<dbReference type="InterPro" id="IPR015943">
    <property type="entry name" value="WD40/YVTN_repeat-like_dom_sf"/>
</dbReference>
<dbReference type="OrthoDB" id="6363363at2759"/>
<dbReference type="GO" id="GO:0000045">
    <property type="term" value="P:autophagosome assembly"/>
    <property type="evidence" value="ECO:0007669"/>
    <property type="project" value="TreeGrafter"/>
</dbReference>
<dbReference type="PROSITE" id="PS50082">
    <property type="entry name" value="WD_REPEATS_2"/>
    <property type="match status" value="1"/>
</dbReference>
<dbReference type="InterPro" id="IPR036322">
    <property type="entry name" value="WD40_repeat_dom_sf"/>
</dbReference>
<feature type="region of interest" description="Disordered" evidence="2">
    <location>
        <begin position="396"/>
        <end position="428"/>
    </location>
</feature>
<dbReference type="SUPFAM" id="SSF50978">
    <property type="entry name" value="WD40 repeat-like"/>
    <property type="match status" value="1"/>
</dbReference>
<feature type="compositionally biased region" description="Polar residues" evidence="2">
    <location>
        <begin position="887"/>
        <end position="913"/>
    </location>
</feature>
<feature type="region of interest" description="Disordered" evidence="2">
    <location>
        <begin position="236"/>
        <end position="274"/>
    </location>
</feature>
<dbReference type="GO" id="GO:0080008">
    <property type="term" value="C:Cul4-RING E3 ubiquitin ligase complex"/>
    <property type="evidence" value="ECO:0007669"/>
    <property type="project" value="TreeGrafter"/>
</dbReference>
<dbReference type="InParanoid" id="A0A2J7R2F1"/>
<feature type="repeat" description="WD" evidence="1">
    <location>
        <begin position="128"/>
        <end position="170"/>
    </location>
</feature>
<dbReference type="EMBL" id="NEVH01007831">
    <property type="protein sequence ID" value="PNF35020.1"/>
    <property type="molecule type" value="Genomic_DNA"/>
</dbReference>
<dbReference type="InterPro" id="IPR011044">
    <property type="entry name" value="Quino_amine_DH_bsu"/>
</dbReference>
<feature type="region of interest" description="Disordered" evidence="2">
    <location>
        <begin position="849"/>
        <end position="930"/>
    </location>
</feature>
<feature type="compositionally biased region" description="Basic and acidic residues" evidence="2">
    <location>
        <begin position="406"/>
        <end position="421"/>
    </location>
</feature>
<dbReference type="InterPro" id="IPR001680">
    <property type="entry name" value="WD40_rpt"/>
</dbReference>
<dbReference type="PANTHER" id="PTHR22874">
    <property type="entry name" value="ACTIVATING MOLECULE IN BECN1-REGULATED AUTOPHAGY PROTEIN 1"/>
    <property type="match status" value="1"/>
</dbReference>
<feature type="region of interest" description="Disordered" evidence="2">
    <location>
        <begin position="553"/>
        <end position="574"/>
    </location>
</feature>
<evidence type="ECO:0000313" key="3">
    <source>
        <dbReference type="EMBL" id="PNF35020.1"/>
    </source>
</evidence>
<feature type="compositionally biased region" description="Basic and acidic residues" evidence="2">
    <location>
        <begin position="799"/>
        <end position="816"/>
    </location>
</feature>
<reference evidence="3 4" key="1">
    <citation type="submission" date="2017-12" db="EMBL/GenBank/DDBJ databases">
        <title>Hemimetabolous genomes reveal molecular basis of termite eusociality.</title>
        <authorList>
            <person name="Harrison M.C."/>
            <person name="Jongepier E."/>
            <person name="Robertson H.M."/>
            <person name="Arning N."/>
            <person name="Bitard-Feildel T."/>
            <person name="Chao H."/>
            <person name="Childers C.P."/>
            <person name="Dinh H."/>
            <person name="Doddapaneni H."/>
            <person name="Dugan S."/>
            <person name="Gowin J."/>
            <person name="Greiner C."/>
            <person name="Han Y."/>
            <person name="Hu H."/>
            <person name="Hughes D.S.T."/>
            <person name="Huylmans A.-K."/>
            <person name="Kemena C."/>
            <person name="Kremer L.P.M."/>
            <person name="Lee S.L."/>
            <person name="Lopez-Ezquerra A."/>
            <person name="Mallet L."/>
            <person name="Monroy-Kuhn J.M."/>
            <person name="Moser A."/>
            <person name="Murali S.C."/>
            <person name="Muzny D.M."/>
            <person name="Otani S."/>
            <person name="Piulachs M.-D."/>
            <person name="Poelchau M."/>
            <person name="Qu J."/>
            <person name="Schaub F."/>
            <person name="Wada-Katsumata A."/>
            <person name="Worley K.C."/>
            <person name="Xie Q."/>
            <person name="Ylla G."/>
            <person name="Poulsen M."/>
            <person name="Gibbs R.A."/>
            <person name="Schal C."/>
            <person name="Richards S."/>
            <person name="Belles X."/>
            <person name="Korb J."/>
            <person name="Bornberg-Bauer E."/>
        </authorList>
    </citation>
    <scope>NUCLEOTIDE SEQUENCE [LARGE SCALE GENOMIC DNA]</scope>
    <source>
        <tissue evidence="3">Whole body</tissue>
    </source>
</reference>
<dbReference type="STRING" id="105785.A0A2J7R2F1"/>
<organism evidence="3 4">
    <name type="scientific">Cryptotermes secundus</name>
    <dbReference type="NCBI Taxonomy" id="105785"/>
    <lineage>
        <taxon>Eukaryota</taxon>
        <taxon>Metazoa</taxon>
        <taxon>Ecdysozoa</taxon>
        <taxon>Arthropoda</taxon>
        <taxon>Hexapoda</taxon>
        <taxon>Insecta</taxon>
        <taxon>Pterygota</taxon>
        <taxon>Neoptera</taxon>
        <taxon>Polyneoptera</taxon>
        <taxon>Dictyoptera</taxon>
        <taxon>Blattodea</taxon>
        <taxon>Blattoidea</taxon>
        <taxon>Termitoidae</taxon>
        <taxon>Kalotermitidae</taxon>
        <taxon>Cryptotermitinae</taxon>
        <taxon>Cryptotermes</taxon>
    </lineage>
</organism>
<proteinExistence type="predicted"/>
<evidence type="ECO:0000313" key="4">
    <source>
        <dbReference type="Proteomes" id="UP000235965"/>
    </source>
</evidence>
<dbReference type="InterPro" id="IPR052596">
    <property type="entry name" value="AMBRA1_autophagy"/>
</dbReference>
<feature type="region of interest" description="Disordered" evidence="2">
    <location>
        <begin position="18"/>
        <end position="38"/>
    </location>
</feature>
<dbReference type="Proteomes" id="UP000235965">
    <property type="component" value="Unassembled WGS sequence"/>
</dbReference>
<feature type="region of interest" description="Disordered" evidence="2">
    <location>
        <begin position="798"/>
        <end position="830"/>
    </location>
</feature>
<dbReference type="PROSITE" id="PS50294">
    <property type="entry name" value="WD_REPEATS_REGION"/>
    <property type="match status" value="1"/>
</dbReference>
<feature type="region of interest" description="Disordered" evidence="2">
    <location>
        <begin position="445"/>
        <end position="517"/>
    </location>
</feature>
<feature type="compositionally biased region" description="Polar residues" evidence="2">
    <location>
        <begin position="448"/>
        <end position="470"/>
    </location>
</feature>
<feature type="compositionally biased region" description="Polar residues" evidence="2">
    <location>
        <begin position="1158"/>
        <end position="1167"/>
    </location>
</feature>
<feature type="compositionally biased region" description="Polar residues" evidence="2">
    <location>
        <begin position="1084"/>
        <end position="1093"/>
    </location>
</feature>
<feature type="region of interest" description="Disordered" evidence="2">
    <location>
        <begin position="691"/>
        <end position="723"/>
    </location>
</feature>
<feature type="compositionally biased region" description="Low complexity" evidence="2">
    <location>
        <begin position="1135"/>
        <end position="1151"/>
    </location>
</feature>
<accession>A0A2J7R2F1</accession>
<feature type="compositionally biased region" description="Low complexity" evidence="2">
    <location>
        <begin position="258"/>
        <end position="270"/>
    </location>
</feature>
<dbReference type="GO" id="GO:1990756">
    <property type="term" value="F:ubiquitin-like ligase-substrate adaptor activity"/>
    <property type="evidence" value="ECO:0007669"/>
    <property type="project" value="TreeGrafter"/>
</dbReference>
<dbReference type="GO" id="GO:0000423">
    <property type="term" value="P:mitophagy"/>
    <property type="evidence" value="ECO:0007669"/>
    <property type="project" value="TreeGrafter"/>
</dbReference>
<dbReference type="PANTHER" id="PTHR22874:SF1">
    <property type="entry name" value="ACTIVATING MOLECULE IN BECN1-REGULATED AUTOPHAGY PROTEIN 1"/>
    <property type="match status" value="1"/>
</dbReference>
<dbReference type="Pfam" id="PF00400">
    <property type="entry name" value="WD40"/>
    <property type="match status" value="1"/>
</dbReference>
<comment type="caution">
    <text evidence="3">The sequence shown here is derived from an EMBL/GenBank/DDBJ whole genome shotgun (WGS) entry which is preliminary data.</text>
</comment>
<feature type="compositionally biased region" description="Polar residues" evidence="2">
    <location>
        <begin position="236"/>
        <end position="246"/>
    </location>
</feature>
<feature type="region of interest" description="Disordered" evidence="2">
    <location>
        <begin position="739"/>
        <end position="764"/>
    </location>
</feature>
<protein>
    <submittedName>
        <fullName evidence="3">Uncharacterized protein</fullName>
    </submittedName>
</protein>
<dbReference type="SMART" id="SM00320">
    <property type="entry name" value="WD40"/>
    <property type="match status" value="3"/>
</dbReference>
<evidence type="ECO:0000256" key="2">
    <source>
        <dbReference type="SAM" id="MobiDB-lite"/>
    </source>
</evidence>
<feature type="compositionally biased region" description="Polar residues" evidence="2">
    <location>
        <begin position="1207"/>
        <end position="1217"/>
    </location>
</feature>
<feature type="region of interest" description="Disordered" evidence="2">
    <location>
        <begin position="305"/>
        <end position="372"/>
    </location>
</feature>
<keyword evidence="4" id="KW-1185">Reference proteome</keyword>
<sequence>MKTYTDVTRRQLVLKTPLMDGKSSTGPDVAGTPLESSLNTNKSVPRGLLYRELGFKQKCSSVSLEFQRAAEDRLVLKYHEELPCELPEVPRSTFLMVFSPDGTKVASTHGNHNIHVTDLNTGKNVNTLSGHPRTPWCIAFHPSSNQILASGCLGGQVRVWDLHGGSEIWTAESQTVIASLAFHPTDRMLVIATYNELHFWDWSQPIPFTKCYTSNQREKVRYVAFDPLGHKLITGISNAPHNQSQWDRVANPSRRESSLASTSHSSHPRSVMPADQERRITVCYRSLVEQYEQLVQRYYDLSRSRTPTMDRGTDPMDLSESAQPAPQSGTSGAQSQSPQAVRIHVRGMRFLMRDDSSSSNEDSASRRATGGTRLRRFPAVNLDSVSNMLRRRARQTAAALGTVDSVSEHDNTEHRTERHDFAQSASTPTRRFEFDNVNIEGPEMLQESGEQGFNQEHNSVSHASDMQQHLYSAADSARRRRRRRRSLDGERQITPNSITRDVSNHPIVTESSPSSERLGVFPGLQSETVPSSPCPPERPHRFFVSQRSAFQPRIPRGDQHARSGSGLAARPPSGVQAARSGYFLHRRLSGAYHSQNFQDDTEESSQGLDSTSDVGVRYGIQLLSRHIDSMQRLCRARLEILQLQQIRRMWEDLQRQIRSLHAAVRDSTFALTARQDTPVGPNRHRFRLHAVSGEDSGLGMSRQNCQRSGDSEPHATEPGPHIPSVSQMLELARISDIGPSVSCEHPASTSGANLTRGLPVTPGEQDVLNQDSARSDRLAQLHAQFKALTALKLVTAERNSAKEEGECSRNKEDITSRKISATNGSTAQPVSAASDRVVACDGEPSLPQSIKPICFGDPKDTAADGPSSRPDSAGRIAGIRTSGMDCKSNTPKTENVKNSPRTSSTSGECNETGSLCKKKRGPIESKSRSANVDLLHDIQASSSVSASDHDLCASSTGGTPSIPTITTTTATTATTVTSSSAMNPSNSSVPNESPEATGHQASNSWCRYAAASASASSAANSQHQRLWRITHRVYMRKPRLLAMGFRSRAITRQPGSNSTSSHRNYAASIFRHHESGGRPWFMQSAPSRSQHTRMPSRDTRTSAQVGTHDSRQANFAAAGASSSLKEADGDPAAPSSDMSSQVVSGQSSSQSAKKPKLDTSSESNAQPGPSRWPEEKTASSVHSTSSHETAGVSSATMAHGAKRRVNSRTGPSSDPGNSQQTSTTSESLSAMIARLESLVRQQREQRESLHRERRGQQSNMWELRDRHLWFRAGANSGSDSDSNPESDRHQPCGQPSAEGRLITAIQNETNRSFTCGSHHGHSGALDEDWEWTRESTRLRARQVLSLMVESLTQFFEENGLPNSTSHAVLDEQMYNLYILLQLALELTDLLLAQLVSTRRELEHQWVHRLRSPVALGATTAAGQHQSRRMPFMHEVQDTQRSWQAYSRPEHLDVPRLSPYRRLLRYREHPYSETDLLAELDSVSAPSTRGRSNPRRLGSRTVNCFSRHGSHTGIAAASRICRGGSGRPLVRGVTPRRDSIGVRSLSCFRDGGIHVRPYTRTAEIRSQSYTARNTGPHLLTSEEPGAAYAPEIRSPNFMVGAGNTVPAVAVPTSVNQQNNDQQQQQQQQQDAFTVPLVRVNDVPITDTSILSQPQPQQRPQSPPSRHPSPHLRNPFIQQQSQQAQSPLRYLGDSWRYPVSPGEGSWRSGWRPRFLHPRYVAAPNPFGDDQDEPLIGPFMENINIIREFLPDSFIITDAPMSPNHRLQAWDFSRLSIPDISNADKNVVVAECKIHNDASVDVSNDGRLLVTLLPTGRLGTAMLGVYSMEWNSLGQCLYIASFEQNAVSVSLSPTSRHLLVGLASRRVALLPTDQHTMAQIFRLEGGLPGRPIGARGRLSHIRDIVQDREQGYMSLNCIRWAPGPGQGLVYGTNTGKLKLLR</sequence>
<feature type="region of interest" description="Disordered" evidence="2">
    <location>
        <begin position="1272"/>
        <end position="1296"/>
    </location>
</feature>
<feature type="compositionally biased region" description="Polar residues" evidence="2">
    <location>
        <begin position="320"/>
        <end position="339"/>
    </location>
</feature>
<keyword evidence="1" id="KW-0853">WD repeat</keyword>